<dbReference type="RefSeq" id="WP_064231010.1">
    <property type="nucleotide sequence ID" value="NZ_LVZK01000001.1"/>
</dbReference>
<dbReference type="Pfam" id="PF21813">
    <property type="entry name" value="DUF6882"/>
    <property type="match status" value="1"/>
</dbReference>
<comment type="caution">
    <text evidence="1">The sequence shown here is derived from an EMBL/GenBank/DDBJ whole genome shotgun (WGS) entry which is preliminary data.</text>
</comment>
<proteinExistence type="predicted"/>
<dbReference type="InterPro" id="IPR049249">
    <property type="entry name" value="DUF6882"/>
</dbReference>
<name>A0A179B3T6_9ACTO</name>
<organism evidence="1 2">
    <name type="scientific">Peptidiphaga gingivicola</name>
    <dbReference type="NCBI Taxonomy" id="2741497"/>
    <lineage>
        <taxon>Bacteria</taxon>
        <taxon>Bacillati</taxon>
        <taxon>Actinomycetota</taxon>
        <taxon>Actinomycetes</taxon>
        <taxon>Actinomycetales</taxon>
        <taxon>Actinomycetaceae</taxon>
        <taxon>Peptidiphaga</taxon>
    </lineage>
</organism>
<keyword evidence="2" id="KW-1185">Reference proteome</keyword>
<sequence length="263" mass="30095">MLYEHGLRQINWVAQHACLWTWTVQERFFRWLKENYGENYRMGLDRKTNRVTVESSRGLLVMRGAIVASVASLPTTLMWGWCPRFNEETVAHPIALAMKEYGEKQGFSEFATEEVEYRSDSGPFGVVSKLAEDVACCVSDLFGPDYRFYMPSMNVFGNRVTIAIWDIPREALFVDFLEAVGYLPNIIPRVDDPAWSLDGFARLMGAQLTEVGLDWWRLTKQGQSVEIALKRDGEGNLRDVEMRKLSGDALPSKRGADSYEMPW</sequence>
<protein>
    <submittedName>
        <fullName evidence="1">Uncharacterized protein</fullName>
    </submittedName>
</protein>
<accession>A0A179B3T6</accession>
<evidence type="ECO:0000313" key="1">
    <source>
        <dbReference type="EMBL" id="OAP86130.1"/>
    </source>
</evidence>
<dbReference type="Proteomes" id="UP000078368">
    <property type="component" value="Unassembled WGS sequence"/>
</dbReference>
<reference evidence="1 2" key="1">
    <citation type="submission" date="2016-04" db="EMBL/GenBank/DDBJ databases">
        <title>Peptidophaga gingivicola gen. nov., sp. nov., isolated from human subgingival plaque.</title>
        <authorList>
            <person name="Beall C.J."/>
            <person name="Mokrzan E.M."/>
            <person name="Griffen A.L."/>
            <person name="Leys E.J."/>
        </authorList>
    </citation>
    <scope>NUCLEOTIDE SEQUENCE [LARGE SCALE GENOMIC DNA]</scope>
    <source>
        <strain evidence="1 2">BA112</strain>
    </source>
</reference>
<dbReference type="AlphaFoldDB" id="A0A179B3T6"/>
<dbReference type="OrthoDB" id="7859927at2"/>
<evidence type="ECO:0000313" key="2">
    <source>
        <dbReference type="Proteomes" id="UP000078368"/>
    </source>
</evidence>
<gene>
    <name evidence="1" type="ORF">A4H34_02840</name>
</gene>
<dbReference type="EMBL" id="LVZK01000001">
    <property type="protein sequence ID" value="OAP86130.1"/>
    <property type="molecule type" value="Genomic_DNA"/>
</dbReference>